<proteinExistence type="predicted"/>
<protein>
    <submittedName>
        <fullName evidence="1">Uncharacterized protein</fullName>
    </submittedName>
</protein>
<name>A0A832ZWH4_CALS0</name>
<reference evidence="1" key="1">
    <citation type="journal article" date="2020" name="ISME J.">
        <title>Gammaproteobacteria mediating utilization of methyl-, sulfur- and petroleum organic compounds in deep ocean hydrothermal plumes.</title>
        <authorList>
            <person name="Zhou Z."/>
            <person name="Liu Y."/>
            <person name="Pan J."/>
            <person name="Cron B.R."/>
            <person name="Toner B.M."/>
            <person name="Anantharaman K."/>
            <person name="Breier J.A."/>
            <person name="Dick G.J."/>
            <person name="Li M."/>
        </authorList>
    </citation>
    <scope>NUCLEOTIDE SEQUENCE</scope>
    <source>
        <strain evidence="1">SZUA-1515</strain>
    </source>
</reference>
<accession>A0A832ZWH4</accession>
<comment type="caution">
    <text evidence="1">The sequence shown here is derived from an EMBL/GenBank/DDBJ whole genome shotgun (WGS) entry which is preliminary data.</text>
</comment>
<organism evidence="1 2">
    <name type="scientific">Caldiarchaeum subterraneum</name>
    <dbReference type="NCBI Taxonomy" id="311458"/>
    <lineage>
        <taxon>Archaea</taxon>
        <taxon>Nitrososphaerota</taxon>
        <taxon>Candidatus Caldarchaeales</taxon>
        <taxon>Candidatus Caldarchaeaceae</taxon>
        <taxon>Candidatus Caldarchaeum</taxon>
    </lineage>
</organism>
<gene>
    <name evidence="1" type="ORF">EYH45_06400</name>
</gene>
<evidence type="ECO:0000313" key="2">
    <source>
        <dbReference type="Proteomes" id="UP000608579"/>
    </source>
</evidence>
<evidence type="ECO:0000313" key="1">
    <source>
        <dbReference type="EMBL" id="HIQ30177.1"/>
    </source>
</evidence>
<dbReference type="Proteomes" id="UP000608579">
    <property type="component" value="Unassembled WGS sequence"/>
</dbReference>
<sequence>MEISDIEVTEIERDEPLTLFRGRARVNGEELAFEGVVFNSVGGPNVNVRLTDESREKLGRLGLRPAEVEEVETSIQLYVIQGDMLVRK</sequence>
<dbReference type="EMBL" id="DQVM01000120">
    <property type="protein sequence ID" value="HIQ30177.1"/>
    <property type="molecule type" value="Genomic_DNA"/>
</dbReference>
<dbReference type="AlphaFoldDB" id="A0A832ZWH4"/>